<evidence type="ECO:0000313" key="5">
    <source>
        <dbReference type="RefSeq" id="XP_060029032.1"/>
    </source>
</evidence>
<keyword evidence="2" id="KW-0472">Membrane</keyword>
<evidence type="ECO:0000256" key="2">
    <source>
        <dbReference type="SAM" id="Phobius"/>
    </source>
</evidence>
<protein>
    <submittedName>
        <fullName evidence="5">Leukosialin</fullName>
    </submittedName>
</protein>
<feature type="compositionally biased region" description="Polar residues" evidence="1">
    <location>
        <begin position="83"/>
        <end position="107"/>
    </location>
</feature>
<feature type="compositionally biased region" description="Polar residues" evidence="1">
    <location>
        <begin position="118"/>
        <end position="131"/>
    </location>
</feature>
<name>A0ABM3VXH6_ERIEU</name>
<dbReference type="RefSeq" id="XP_060029032.1">
    <property type="nucleotide sequence ID" value="XM_060173049.1"/>
</dbReference>
<proteinExistence type="predicted"/>
<evidence type="ECO:0000256" key="3">
    <source>
        <dbReference type="SAM" id="SignalP"/>
    </source>
</evidence>
<organism evidence="4 5">
    <name type="scientific">Erinaceus europaeus</name>
    <name type="common">Western European hedgehog</name>
    <dbReference type="NCBI Taxonomy" id="9365"/>
    <lineage>
        <taxon>Eukaryota</taxon>
        <taxon>Metazoa</taxon>
        <taxon>Chordata</taxon>
        <taxon>Craniata</taxon>
        <taxon>Vertebrata</taxon>
        <taxon>Euteleostomi</taxon>
        <taxon>Mammalia</taxon>
        <taxon>Eutheria</taxon>
        <taxon>Laurasiatheria</taxon>
        <taxon>Eulipotyphla</taxon>
        <taxon>Erinaceidae</taxon>
        <taxon>Erinaceinae</taxon>
        <taxon>Erinaceus</taxon>
    </lineage>
</organism>
<feature type="compositionally biased region" description="Basic and acidic residues" evidence="1">
    <location>
        <begin position="320"/>
        <end position="337"/>
    </location>
</feature>
<accession>A0ABM3VXH6</accession>
<keyword evidence="2" id="KW-0812">Transmembrane</keyword>
<dbReference type="PANTHER" id="PTHR35265:SF1">
    <property type="entry name" value="LEUKOSIALIN"/>
    <property type="match status" value="1"/>
</dbReference>
<dbReference type="GeneID" id="103125397"/>
<keyword evidence="3" id="KW-0732">Signal</keyword>
<feature type="transmembrane region" description="Helical" evidence="2">
    <location>
        <begin position="254"/>
        <end position="275"/>
    </location>
</feature>
<feature type="region of interest" description="Disordered" evidence="1">
    <location>
        <begin position="299"/>
        <end position="400"/>
    </location>
</feature>
<feature type="compositionally biased region" description="Basic and acidic residues" evidence="1">
    <location>
        <begin position="359"/>
        <end position="372"/>
    </location>
</feature>
<keyword evidence="4" id="KW-1185">Reference proteome</keyword>
<reference evidence="5" key="1">
    <citation type="submission" date="2025-08" db="UniProtKB">
        <authorList>
            <consortium name="RefSeq"/>
        </authorList>
    </citation>
    <scope>IDENTIFICATION</scope>
</reference>
<dbReference type="PANTHER" id="PTHR35265">
    <property type="entry name" value="LEUKOSIALIN"/>
    <property type="match status" value="1"/>
</dbReference>
<gene>
    <name evidence="5" type="primary">SPN</name>
</gene>
<feature type="compositionally biased region" description="Polar residues" evidence="1">
    <location>
        <begin position="140"/>
        <end position="166"/>
    </location>
</feature>
<sequence>MEMTSLLLLLFLMGSWAQESPEPMASTELPTPEVSSLSLVLQSTEALDFNSSTSSPAEIRDIKVEDNDTSDQKQTPPPPTPDAGQSTSDPGNNPNMTSSMPTVSLEVSTEKDPESLGMENSTHHSAVNIATDSPDLHTVTEGTNASRDQDMTSGTTGLPVTTPTYFLDTSSETKGLSVTTANNFLKTPGLSVSLTTSSPEISSGTSGHSVSTAATSLAPSKGTSSSVSGPNPSATTFPQSSPPLTTSQESRGGLLFPVLVALLVAIVLVILLLLWRRRQKGRTGVLMLSGAGKRNGVVDTWAGPTRVPDEEAPVATATSSEDKDDKGAGVPDREGSGRRPTLTTFFGRRKSRQGSVALEELKACSDPNHEEDPLVGSEDVAVESPISKGPGSGNEEEAPE</sequence>
<feature type="signal peptide" evidence="3">
    <location>
        <begin position="1"/>
        <end position="17"/>
    </location>
</feature>
<feature type="region of interest" description="Disordered" evidence="1">
    <location>
        <begin position="195"/>
        <end position="248"/>
    </location>
</feature>
<feature type="compositionally biased region" description="Polar residues" evidence="1">
    <location>
        <begin position="46"/>
        <end position="56"/>
    </location>
</feature>
<feature type="chain" id="PRO_5046018733" evidence="3">
    <location>
        <begin position="18"/>
        <end position="400"/>
    </location>
</feature>
<dbReference type="Proteomes" id="UP001652624">
    <property type="component" value="Chromosome 15"/>
</dbReference>
<evidence type="ECO:0000313" key="4">
    <source>
        <dbReference type="Proteomes" id="UP001652624"/>
    </source>
</evidence>
<dbReference type="InterPro" id="IPR038829">
    <property type="entry name" value="Leukosialin"/>
</dbReference>
<evidence type="ECO:0000256" key="1">
    <source>
        <dbReference type="SAM" id="MobiDB-lite"/>
    </source>
</evidence>
<keyword evidence="2" id="KW-1133">Transmembrane helix</keyword>
<feature type="region of interest" description="Disordered" evidence="1">
    <location>
        <begin position="46"/>
        <end position="166"/>
    </location>
</feature>